<keyword evidence="5 7" id="KW-0472">Membrane</keyword>
<keyword evidence="9" id="KW-1185">Reference proteome</keyword>
<keyword evidence="4 7" id="KW-1133">Transmembrane helix</keyword>
<dbReference type="Pfam" id="PF13520">
    <property type="entry name" value="AA_permease_2"/>
    <property type="match status" value="1"/>
</dbReference>
<dbReference type="STRING" id="1314776.A0A166FQH0"/>
<name>A0A166FQH0_9AGAM</name>
<dbReference type="PANTHER" id="PTHR45649">
    <property type="entry name" value="AMINO-ACID PERMEASE BAT1"/>
    <property type="match status" value="1"/>
</dbReference>
<dbReference type="GO" id="GO:0016020">
    <property type="term" value="C:membrane"/>
    <property type="evidence" value="ECO:0007669"/>
    <property type="project" value="UniProtKB-SubCell"/>
</dbReference>
<feature type="transmembrane region" description="Helical" evidence="7">
    <location>
        <begin position="115"/>
        <end position="134"/>
    </location>
</feature>
<dbReference type="Proteomes" id="UP000076798">
    <property type="component" value="Unassembled WGS sequence"/>
</dbReference>
<sequence>MASHEKNAVFDDIDSVDAHDDEVLHKLGLQRELRKEFTKLSTLGFALGVLGCSASVASTFNTPILLGGPGSAIYSWILGSFGCLAIASSVAELISAYPTAGGIYTTTAFVVPPRYRASVSFVAAWITVVGQLAAPAGVNFALSQMIFAAVTIATDGSFVASTGQILGLYVGLNVATGLINSLPTKALHRLSMSFVFINIFTTLACIIAIPAAGAGNLAPSNFVWGHLVDTSGWNNRGFALLLGLFCVQWVMTDYDAAAHLSEEVKNAAITAPVSIVSGVTITAVMGFFLNISLCYGIRDLSALPGPTGLVFAQILWDNLGKRGALALWSFVILLQAVTGVACQLSCIRSIYAISRDNALPDRKLLSKVWPRTKTPVIAAVFVVVIAVVFGLLFLASIVAINAVFSITAVALDLSYMIPVSAKLWIWLTKSEEVKFRPGPFNMGTFGYFVNLYAFVWTLLETGVLIMPQVRPVNGTTMNYTGPIVGGVCGISWLWYMLYWHRNYAGPGGHNKLWDDHSSEVHPESTGSVEEKREKA</sequence>
<feature type="transmembrane region" description="Helical" evidence="7">
    <location>
        <begin position="146"/>
        <end position="172"/>
    </location>
</feature>
<dbReference type="InterPro" id="IPR002293">
    <property type="entry name" value="AA/rel_permease1"/>
</dbReference>
<evidence type="ECO:0000313" key="8">
    <source>
        <dbReference type="EMBL" id="KZT40902.1"/>
    </source>
</evidence>
<accession>A0A166FQH0</accession>
<feature type="transmembrane region" description="Helical" evidence="7">
    <location>
        <begin position="406"/>
        <end position="427"/>
    </location>
</feature>
<evidence type="ECO:0000256" key="4">
    <source>
        <dbReference type="ARBA" id="ARBA00022989"/>
    </source>
</evidence>
<keyword evidence="3 7" id="KW-0812">Transmembrane</keyword>
<dbReference type="Gene3D" id="1.20.1740.10">
    <property type="entry name" value="Amino acid/polyamine transporter I"/>
    <property type="match status" value="1"/>
</dbReference>
<reference evidence="8 9" key="1">
    <citation type="journal article" date="2016" name="Mol. Biol. Evol.">
        <title>Comparative Genomics of Early-Diverging Mushroom-Forming Fungi Provides Insights into the Origins of Lignocellulose Decay Capabilities.</title>
        <authorList>
            <person name="Nagy L.G."/>
            <person name="Riley R."/>
            <person name="Tritt A."/>
            <person name="Adam C."/>
            <person name="Daum C."/>
            <person name="Floudas D."/>
            <person name="Sun H."/>
            <person name="Yadav J.S."/>
            <person name="Pangilinan J."/>
            <person name="Larsson K.H."/>
            <person name="Matsuura K."/>
            <person name="Barry K."/>
            <person name="Labutti K."/>
            <person name="Kuo R."/>
            <person name="Ohm R.A."/>
            <person name="Bhattacharya S.S."/>
            <person name="Shirouzu T."/>
            <person name="Yoshinaga Y."/>
            <person name="Martin F.M."/>
            <person name="Grigoriev I.V."/>
            <person name="Hibbett D.S."/>
        </authorList>
    </citation>
    <scope>NUCLEOTIDE SEQUENCE [LARGE SCALE GENOMIC DNA]</scope>
    <source>
        <strain evidence="8 9">HHB10207 ss-3</strain>
    </source>
</reference>
<evidence type="ECO:0000256" key="2">
    <source>
        <dbReference type="ARBA" id="ARBA00022448"/>
    </source>
</evidence>
<feature type="transmembrane region" description="Helical" evidence="7">
    <location>
        <begin position="40"/>
        <end position="60"/>
    </location>
</feature>
<feature type="transmembrane region" description="Helical" evidence="7">
    <location>
        <begin position="273"/>
        <end position="298"/>
    </location>
</feature>
<feature type="transmembrane region" description="Helical" evidence="7">
    <location>
        <begin position="374"/>
        <end position="400"/>
    </location>
</feature>
<dbReference type="GO" id="GO:0006865">
    <property type="term" value="P:amino acid transport"/>
    <property type="evidence" value="ECO:0007669"/>
    <property type="project" value="InterPro"/>
</dbReference>
<dbReference type="OrthoDB" id="3900342at2759"/>
<proteinExistence type="predicted"/>
<feature type="transmembrane region" description="Helical" evidence="7">
    <location>
        <begin position="479"/>
        <end position="498"/>
    </location>
</feature>
<protein>
    <submittedName>
        <fullName evidence="8">Amino acid permease</fullName>
    </submittedName>
</protein>
<feature type="transmembrane region" description="Helical" evidence="7">
    <location>
        <begin position="72"/>
        <end position="94"/>
    </location>
</feature>
<comment type="subcellular location">
    <subcellularLocation>
        <location evidence="1">Membrane</location>
        <topology evidence="1">Multi-pass membrane protein</topology>
    </subcellularLocation>
</comment>
<evidence type="ECO:0000256" key="3">
    <source>
        <dbReference type="ARBA" id="ARBA00022692"/>
    </source>
</evidence>
<feature type="transmembrane region" description="Helical" evidence="7">
    <location>
        <begin position="439"/>
        <end position="459"/>
    </location>
</feature>
<feature type="region of interest" description="Disordered" evidence="6">
    <location>
        <begin position="515"/>
        <end position="535"/>
    </location>
</feature>
<feature type="transmembrane region" description="Helical" evidence="7">
    <location>
        <begin position="193"/>
        <end position="213"/>
    </location>
</feature>
<organism evidence="8 9">
    <name type="scientific">Sistotremastrum suecicum HHB10207 ss-3</name>
    <dbReference type="NCBI Taxonomy" id="1314776"/>
    <lineage>
        <taxon>Eukaryota</taxon>
        <taxon>Fungi</taxon>
        <taxon>Dikarya</taxon>
        <taxon>Basidiomycota</taxon>
        <taxon>Agaricomycotina</taxon>
        <taxon>Agaricomycetes</taxon>
        <taxon>Sistotremastrales</taxon>
        <taxon>Sistotremastraceae</taxon>
        <taxon>Sistotremastrum</taxon>
    </lineage>
</organism>
<dbReference type="EMBL" id="KV428027">
    <property type="protein sequence ID" value="KZT40902.1"/>
    <property type="molecule type" value="Genomic_DNA"/>
</dbReference>
<feature type="transmembrane region" description="Helical" evidence="7">
    <location>
        <begin position="325"/>
        <end position="353"/>
    </location>
</feature>
<evidence type="ECO:0000256" key="6">
    <source>
        <dbReference type="SAM" id="MobiDB-lite"/>
    </source>
</evidence>
<dbReference type="InterPro" id="IPR004840">
    <property type="entry name" value="Amino_acid_permease_CS"/>
</dbReference>
<dbReference type="AlphaFoldDB" id="A0A166FQH0"/>
<keyword evidence="2" id="KW-0813">Transport</keyword>
<dbReference type="PIRSF" id="PIRSF006060">
    <property type="entry name" value="AA_transporter"/>
    <property type="match status" value="1"/>
</dbReference>
<evidence type="ECO:0000256" key="5">
    <source>
        <dbReference type="ARBA" id="ARBA00023136"/>
    </source>
</evidence>
<gene>
    <name evidence="8" type="ORF">SISSUDRAFT_416967</name>
</gene>
<feature type="transmembrane region" description="Helical" evidence="7">
    <location>
        <begin position="233"/>
        <end position="252"/>
    </location>
</feature>
<dbReference type="PANTHER" id="PTHR45649:SF9">
    <property type="entry name" value="AMINO-ACID PERMEASE 2"/>
    <property type="match status" value="1"/>
</dbReference>
<dbReference type="PROSITE" id="PS00218">
    <property type="entry name" value="AMINO_ACID_PERMEASE_1"/>
    <property type="match status" value="1"/>
</dbReference>
<dbReference type="GO" id="GO:0022857">
    <property type="term" value="F:transmembrane transporter activity"/>
    <property type="evidence" value="ECO:0007669"/>
    <property type="project" value="InterPro"/>
</dbReference>
<evidence type="ECO:0000313" key="9">
    <source>
        <dbReference type="Proteomes" id="UP000076798"/>
    </source>
</evidence>
<evidence type="ECO:0000256" key="1">
    <source>
        <dbReference type="ARBA" id="ARBA00004141"/>
    </source>
</evidence>
<evidence type="ECO:0000256" key="7">
    <source>
        <dbReference type="SAM" id="Phobius"/>
    </source>
</evidence>